<proteinExistence type="predicted"/>
<name>A0A8I2H8P7_9GAMM</name>
<evidence type="ECO:0008006" key="5">
    <source>
        <dbReference type="Google" id="ProtNLM"/>
    </source>
</evidence>
<dbReference type="EMBL" id="WEIA01000003">
    <property type="protein sequence ID" value="NLR20955.1"/>
    <property type="molecule type" value="Genomic_DNA"/>
</dbReference>
<dbReference type="Proteomes" id="UP000646877">
    <property type="component" value="Unassembled WGS sequence"/>
</dbReference>
<protein>
    <recommendedName>
        <fullName evidence="5">Tetratricopeptide repeat protein</fullName>
    </recommendedName>
</protein>
<sequence>MAIFVLGLLALMANAEVDLDAFESLVKNAPDEALKAYQSAIAREDLAVADLYQLHYLAIRASANTFNNAIFIKALNTLKAPPFKTLADEDRAKILTNIGVGYRRRNQNEQAIWHYRCAMNTPASFQHKSALKVNIAIAYTRLEQPAIGYNLLKSVDRDMLPSFMQAGLLTALGNATFAMGEADEALSYYVDAATHYAKDENYRAVKQVSINGLGIYVLNSDFSNYHKALTDIATEPSLIEDNQHYLGWLRELVQQLEQNKQAVTVSTTMKAYSLGAANAGYASMVNAHIDKFNLSLPKVTSQIIVRDPLPVELGKTWCPKL</sequence>
<evidence type="ECO:0000313" key="1">
    <source>
        <dbReference type="EMBL" id="NLR20955.1"/>
    </source>
</evidence>
<dbReference type="RefSeq" id="WP_130127639.1">
    <property type="nucleotide sequence ID" value="NZ_CBCSDF010000004.1"/>
</dbReference>
<keyword evidence="4" id="KW-1185">Reference proteome</keyword>
<accession>A0A8I2H8P7</accession>
<organism evidence="1 3">
    <name type="scientific">Pseudoalteromonas maricaloris</name>
    <dbReference type="NCBI Taxonomy" id="184924"/>
    <lineage>
        <taxon>Bacteria</taxon>
        <taxon>Pseudomonadati</taxon>
        <taxon>Pseudomonadota</taxon>
        <taxon>Gammaproteobacteria</taxon>
        <taxon>Alteromonadales</taxon>
        <taxon>Pseudoalteromonadaceae</taxon>
        <taxon>Pseudoalteromonas</taxon>
    </lineage>
</organism>
<dbReference type="EMBL" id="CP137579">
    <property type="protein sequence ID" value="WOX30806.1"/>
    <property type="molecule type" value="Genomic_DNA"/>
</dbReference>
<gene>
    <name evidence="1" type="ORF">F9Y85_06420</name>
    <name evidence="2" type="ORF">R5H13_23285</name>
</gene>
<dbReference type="SUPFAM" id="SSF48452">
    <property type="entry name" value="TPR-like"/>
    <property type="match status" value="1"/>
</dbReference>
<evidence type="ECO:0000313" key="4">
    <source>
        <dbReference type="Proteomes" id="UP001304419"/>
    </source>
</evidence>
<evidence type="ECO:0000313" key="2">
    <source>
        <dbReference type="EMBL" id="WOX30806.1"/>
    </source>
</evidence>
<dbReference type="AlphaFoldDB" id="A0A8I2H8P7"/>
<evidence type="ECO:0000313" key="3">
    <source>
        <dbReference type="Proteomes" id="UP000646877"/>
    </source>
</evidence>
<reference evidence="2 4" key="2">
    <citation type="submission" date="2023-10" db="EMBL/GenBank/DDBJ databases">
        <title>To unveil natural product biosynthetic capacity in Pseudoalteromonas.</title>
        <authorList>
            <person name="Wang J."/>
        </authorList>
    </citation>
    <scope>NUCLEOTIDE SEQUENCE [LARGE SCALE GENOMIC DNA]</scope>
    <source>
        <strain evidence="2 4">DSM 15914</strain>
    </source>
</reference>
<dbReference type="Proteomes" id="UP001304419">
    <property type="component" value="Chromosome 2"/>
</dbReference>
<reference evidence="1" key="1">
    <citation type="submission" date="2019-10" db="EMBL/GenBank/DDBJ databases">
        <authorList>
            <person name="Paulsen S."/>
        </authorList>
    </citation>
    <scope>NUCLEOTIDE SEQUENCE</scope>
    <source>
        <strain evidence="1">LMG 19692</strain>
    </source>
</reference>
<dbReference type="Gene3D" id="1.25.40.10">
    <property type="entry name" value="Tetratricopeptide repeat domain"/>
    <property type="match status" value="1"/>
</dbReference>
<dbReference type="InterPro" id="IPR011990">
    <property type="entry name" value="TPR-like_helical_dom_sf"/>
</dbReference>